<dbReference type="InterPro" id="IPR023577">
    <property type="entry name" value="CYTH_domain"/>
</dbReference>
<evidence type="ECO:0000313" key="7">
    <source>
        <dbReference type="EMBL" id="OLP99648.1"/>
    </source>
</evidence>
<feature type="compositionally biased region" description="Basic residues" evidence="5">
    <location>
        <begin position="672"/>
        <end position="682"/>
    </location>
</feature>
<protein>
    <recommendedName>
        <fullName evidence="6">CYTH domain-containing protein</fullName>
    </recommendedName>
</protein>
<name>A0A1Q9DWX4_SYMMI</name>
<gene>
    <name evidence="7" type="ORF">AK812_SmicGene17755</name>
</gene>
<evidence type="ECO:0000256" key="3">
    <source>
        <dbReference type="ARBA" id="ARBA00022801"/>
    </source>
</evidence>
<feature type="region of interest" description="Disordered" evidence="5">
    <location>
        <begin position="499"/>
        <end position="547"/>
    </location>
</feature>
<feature type="compositionally biased region" description="Acidic residues" evidence="5">
    <location>
        <begin position="706"/>
        <end position="725"/>
    </location>
</feature>
<feature type="compositionally biased region" description="Low complexity" evidence="5">
    <location>
        <begin position="499"/>
        <end position="514"/>
    </location>
</feature>
<evidence type="ECO:0000259" key="6">
    <source>
        <dbReference type="Pfam" id="PF01928"/>
    </source>
</evidence>
<dbReference type="Proteomes" id="UP000186817">
    <property type="component" value="Unassembled WGS sequence"/>
</dbReference>
<feature type="region of interest" description="Disordered" evidence="5">
    <location>
        <begin position="761"/>
        <end position="798"/>
    </location>
</feature>
<dbReference type="GO" id="GO:0016462">
    <property type="term" value="F:pyrophosphatase activity"/>
    <property type="evidence" value="ECO:0007669"/>
    <property type="project" value="UniProtKB-ARBA"/>
</dbReference>
<evidence type="ECO:0000256" key="5">
    <source>
        <dbReference type="SAM" id="MobiDB-lite"/>
    </source>
</evidence>
<dbReference type="Pfam" id="PF08014">
    <property type="entry name" value="MATCAP"/>
    <property type="match status" value="1"/>
</dbReference>
<keyword evidence="8" id="KW-1185">Reference proteome</keyword>
<dbReference type="GO" id="GO:0006508">
    <property type="term" value="P:proteolysis"/>
    <property type="evidence" value="ECO:0007669"/>
    <property type="project" value="UniProtKB-KW"/>
</dbReference>
<feature type="non-terminal residue" evidence="7">
    <location>
        <position position="1"/>
    </location>
</feature>
<keyword evidence="3" id="KW-0378">Hydrolase</keyword>
<evidence type="ECO:0000313" key="8">
    <source>
        <dbReference type="Proteomes" id="UP000186817"/>
    </source>
</evidence>
<comment type="cofactor">
    <cofactor evidence="1">
        <name>Zn(2+)</name>
        <dbReference type="ChEBI" id="CHEBI:29105"/>
    </cofactor>
</comment>
<evidence type="ECO:0000256" key="4">
    <source>
        <dbReference type="ARBA" id="ARBA00023049"/>
    </source>
</evidence>
<feature type="domain" description="CYTH" evidence="6">
    <location>
        <begin position="114"/>
        <end position="305"/>
    </location>
</feature>
<dbReference type="EMBL" id="LSRX01000354">
    <property type="protein sequence ID" value="OLP99648.1"/>
    <property type="molecule type" value="Genomic_DNA"/>
</dbReference>
<dbReference type="OrthoDB" id="449345at2759"/>
<dbReference type="PANTHER" id="PTHR31817:SF0">
    <property type="entry name" value="CHROMOSOME UNDETERMINED SCAFFOLD_67, WHOLE GENOME SHOTGUN SEQUENCE"/>
    <property type="match status" value="1"/>
</dbReference>
<dbReference type="InterPro" id="IPR033469">
    <property type="entry name" value="CYTH-like_dom_sf"/>
</dbReference>
<comment type="caution">
    <text evidence="7">The sequence shown here is derived from an EMBL/GenBank/DDBJ whole genome shotgun (WGS) entry which is preliminary data.</text>
</comment>
<sequence>VEDKVEIRLVDGMLSAANVATLGEGRYVVNIANGPVSKPILQSICDHEVGTHLLRMMNDEHQVWHGCRDRYKLQNPWITEEGFATLNTLDLLGDAMKHRAPLLLLLGMGTTLVEVERKFLAPSGLAEKVAGLGGKCLGVKEFTDRYWDDSRWRLCSQDLWLRQRDGAWELKVPATKTRRRSGGETSEFLELTASEHHPGVYLLQGQPLQYSAHVPVSSLVEDVTAIQATLREMGLLEEGCSLEAALRPFATIGTKRQSFELGAVRVDSDEADFGHSVMEIEVMAQRDGMEKAREEIEDAAKKLGAEPLPEKTGGKVETYIRRFCPELLEYLTLPCKLLFTQALRYWAVCCGAQMGFVELFAEIRKHVSDLRRCWQICCRVKRGLLDTSKPGAFYMDQAYFQGAVEILMHLEEVDFGRLYGGQIALQDMDKVHFILRKEVVRLPLFLNSAEKLHRYLAHCRDLMRENMIEASPEKLCKRIFVRAGLQFFKKEERTVLRTTGSSSPLLSGLASRSSDLAKTEGAPSRPTAARDEPEEGNSGIKSETPTARKSNFVRLAELAMPRCDRPPPAEDAVPGLARSVDLDRILSLARPKIWEERVQAAPAVVRISRTEEAARELALRELAKPKVRPEAPAVAEVVTGPSRPVDSERLAALAAPRRPSEPSDRPSSKEPSKRRRRKRSKLRLLALVQSRTDSESMGCGLRESPEEAADYPPEEEGEESAEGEAEDAKPIVIEVAESPSQETAMAVGSPKVQEKAEVTTAVDVQEDTPEVAAPVFAAEQGEERTSKSRPRRRSASLKAPLCRPVLARQALPIKTLMLDLGV</sequence>
<feature type="compositionally biased region" description="Basic and acidic residues" evidence="5">
    <location>
        <begin position="658"/>
        <end position="671"/>
    </location>
</feature>
<organism evidence="7 8">
    <name type="scientific">Symbiodinium microadriaticum</name>
    <name type="common">Dinoflagellate</name>
    <name type="synonym">Zooxanthella microadriatica</name>
    <dbReference type="NCBI Taxonomy" id="2951"/>
    <lineage>
        <taxon>Eukaryota</taxon>
        <taxon>Sar</taxon>
        <taxon>Alveolata</taxon>
        <taxon>Dinophyceae</taxon>
        <taxon>Suessiales</taxon>
        <taxon>Symbiodiniaceae</taxon>
        <taxon>Symbiodinium</taxon>
    </lineage>
</organism>
<dbReference type="Gene3D" id="2.40.320.10">
    <property type="entry name" value="Hypothetical Protein Pfu-838710-001"/>
    <property type="match status" value="1"/>
</dbReference>
<evidence type="ECO:0000256" key="1">
    <source>
        <dbReference type="ARBA" id="ARBA00001947"/>
    </source>
</evidence>
<keyword evidence="2" id="KW-0645">Protease</keyword>
<keyword evidence="4" id="KW-0482">Metalloprotease</keyword>
<proteinExistence type="predicted"/>
<dbReference type="GO" id="GO:0008237">
    <property type="term" value="F:metallopeptidase activity"/>
    <property type="evidence" value="ECO:0007669"/>
    <property type="project" value="UniProtKB-KW"/>
</dbReference>
<feature type="region of interest" description="Disordered" evidence="5">
    <location>
        <begin position="627"/>
        <end position="728"/>
    </location>
</feature>
<accession>A0A1Q9DWX4</accession>
<dbReference type="AlphaFoldDB" id="A0A1Q9DWX4"/>
<dbReference type="PANTHER" id="PTHR31817">
    <property type="match status" value="1"/>
</dbReference>
<dbReference type="InterPro" id="IPR012548">
    <property type="entry name" value="MATCAP"/>
</dbReference>
<evidence type="ECO:0000256" key="2">
    <source>
        <dbReference type="ARBA" id="ARBA00022670"/>
    </source>
</evidence>
<dbReference type="Pfam" id="PF01928">
    <property type="entry name" value="CYTH"/>
    <property type="match status" value="1"/>
</dbReference>
<dbReference type="SUPFAM" id="SSF55154">
    <property type="entry name" value="CYTH-like phosphatases"/>
    <property type="match status" value="1"/>
</dbReference>
<reference evidence="7 8" key="1">
    <citation type="submission" date="2016-02" db="EMBL/GenBank/DDBJ databases">
        <title>Genome analysis of coral dinoflagellate symbionts highlights evolutionary adaptations to a symbiotic lifestyle.</title>
        <authorList>
            <person name="Aranda M."/>
            <person name="Li Y."/>
            <person name="Liew Y.J."/>
            <person name="Baumgarten S."/>
            <person name="Simakov O."/>
            <person name="Wilson M."/>
            <person name="Piel J."/>
            <person name="Ashoor H."/>
            <person name="Bougouffa S."/>
            <person name="Bajic V.B."/>
            <person name="Ryu T."/>
            <person name="Ravasi T."/>
            <person name="Bayer T."/>
            <person name="Micklem G."/>
            <person name="Kim H."/>
            <person name="Bhak J."/>
            <person name="Lajeunesse T.C."/>
            <person name="Voolstra C.R."/>
        </authorList>
    </citation>
    <scope>NUCLEOTIDE SEQUENCE [LARGE SCALE GENOMIC DNA]</scope>
    <source>
        <strain evidence="7 8">CCMP2467</strain>
    </source>
</reference>